<sequence length="562" mass="62626">MYEQFDRRTAFMNDGNWAPQNANPSGPGALFTRIKVDRSSRSSIISIKNGSAMSSCSSLRSEPRSILVRSEKGRTSRILPKKLKRLSAPPPGPTKRVSFIDAVEESDEESEGETTEKDKKRTSRFSISGMPTAVRSMSSPYPKTKFHPATFVEEEDEDEDEDEESSDKFHALPIVRVPTRASSSNSAAARLPTGAPSSLTVSSTPGTCTPASNQSSASSSSSSLYSTPASSIRSSSPSLDLESYSINPKSPAPSTPHNPLLQYLPCTHPMCTSHYLPSSLGPTFHTQQAPYNLRRKRGLCAEHATSDLALANIECKDEWETMRQNAGRRTLGEVAADFKQFTRDFDQDRERESRDSERLQRLCVVGRPPKQGTSAPPTNSKRFSKIRDVNDDAQSEWWRYAARPCAKKDCEAEWYAPFSKALYDFYFPAKRNSNAGGLTPLTTLCPSCAAENVEVAEREIQAKREELDDEECILWMEKLRKDRGVEVKFWERAQEKFVREQGVRWRDEIVGKDLLVAHQQVLVAAAVVVTENQTSATVATDKTNKKLKKKLKKGKKGFCVVM</sequence>
<feature type="compositionally biased region" description="Acidic residues" evidence="1">
    <location>
        <begin position="102"/>
        <end position="113"/>
    </location>
</feature>
<dbReference type="Proteomes" id="UP000799778">
    <property type="component" value="Unassembled WGS sequence"/>
</dbReference>
<gene>
    <name evidence="2" type="ORF">BU24DRAFT_165321</name>
</gene>
<evidence type="ECO:0000313" key="2">
    <source>
        <dbReference type="EMBL" id="KAF2018133.1"/>
    </source>
</evidence>
<organism evidence="2 3">
    <name type="scientific">Aaosphaeria arxii CBS 175.79</name>
    <dbReference type="NCBI Taxonomy" id="1450172"/>
    <lineage>
        <taxon>Eukaryota</taxon>
        <taxon>Fungi</taxon>
        <taxon>Dikarya</taxon>
        <taxon>Ascomycota</taxon>
        <taxon>Pezizomycotina</taxon>
        <taxon>Dothideomycetes</taxon>
        <taxon>Pleosporomycetidae</taxon>
        <taxon>Pleosporales</taxon>
        <taxon>Pleosporales incertae sedis</taxon>
        <taxon>Aaosphaeria</taxon>
    </lineage>
</organism>
<dbReference type="AlphaFoldDB" id="A0A6A5XZ14"/>
<feature type="compositionally biased region" description="Acidic residues" evidence="1">
    <location>
        <begin position="152"/>
        <end position="165"/>
    </location>
</feature>
<feature type="compositionally biased region" description="Polar residues" evidence="1">
    <location>
        <begin position="195"/>
        <end position="210"/>
    </location>
</feature>
<evidence type="ECO:0000313" key="3">
    <source>
        <dbReference type="Proteomes" id="UP000799778"/>
    </source>
</evidence>
<evidence type="ECO:0000256" key="1">
    <source>
        <dbReference type="SAM" id="MobiDB-lite"/>
    </source>
</evidence>
<feature type="region of interest" description="Disordered" evidence="1">
    <location>
        <begin position="78"/>
        <end position="256"/>
    </location>
</feature>
<name>A0A6A5XZ14_9PLEO</name>
<dbReference type="GeneID" id="54278830"/>
<dbReference type="RefSeq" id="XP_033386472.1">
    <property type="nucleotide sequence ID" value="XM_033521433.1"/>
</dbReference>
<keyword evidence="3" id="KW-1185">Reference proteome</keyword>
<protein>
    <submittedName>
        <fullName evidence="2">Uncharacterized protein</fullName>
    </submittedName>
</protein>
<dbReference type="OrthoDB" id="3875902at2759"/>
<dbReference type="EMBL" id="ML978068">
    <property type="protein sequence ID" value="KAF2018133.1"/>
    <property type="molecule type" value="Genomic_DNA"/>
</dbReference>
<feature type="compositionally biased region" description="Low complexity" evidence="1">
    <location>
        <begin position="211"/>
        <end position="245"/>
    </location>
</feature>
<accession>A0A6A5XZ14</accession>
<proteinExistence type="predicted"/>
<reference evidence="2" key="1">
    <citation type="journal article" date="2020" name="Stud. Mycol.">
        <title>101 Dothideomycetes genomes: a test case for predicting lifestyles and emergence of pathogens.</title>
        <authorList>
            <person name="Haridas S."/>
            <person name="Albert R."/>
            <person name="Binder M."/>
            <person name="Bloem J."/>
            <person name="Labutti K."/>
            <person name="Salamov A."/>
            <person name="Andreopoulos B."/>
            <person name="Baker S."/>
            <person name="Barry K."/>
            <person name="Bills G."/>
            <person name="Bluhm B."/>
            <person name="Cannon C."/>
            <person name="Castanera R."/>
            <person name="Culley D."/>
            <person name="Daum C."/>
            <person name="Ezra D."/>
            <person name="Gonzalez J."/>
            <person name="Henrissat B."/>
            <person name="Kuo A."/>
            <person name="Liang C."/>
            <person name="Lipzen A."/>
            <person name="Lutzoni F."/>
            <person name="Magnuson J."/>
            <person name="Mondo S."/>
            <person name="Nolan M."/>
            <person name="Ohm R."/>
            <person name="Pangilinan J."/>
            <person name="Park H.-J."/>
            <person name="Ramirez L."/>
            <person name="Alfaro M."/>
            <person name="Sun H."/>
            <person name="Tritt A."/>
            <person name="Yoshinaga Y."/>
            <person name="Zwiers L.-H."/>
            <person name="Turgeon B."/>
            <person name="Goodwin S."/>
            <person name="Spatafora J."/>
            <person name="Crous P."/>
            <person name="Grigoriev I."/>
        </authorList>
    </citation>
    <scope>NUCLEOTIDE SEQUENCE</scope>
    <source>
        <strain evidence="2">CBS 175.79</strain>
    </source>
</reference>